<feature type="compositionally biased region" description="Polar residues" evidence="1">
    <location>
        <begin position="121"/>
        <end position="131"/>
    </location>
</feature>
<evidence type="ECO:0000313" key="3">
    <source>
        <dbReference type="Proteomes" id="UP001437256"/>
    </source>
</evidence>
<dbReference type="Proteomes" id="UP001437256">
    <property type="component" value="Unassembled WGS sequence"/>
</dbReference>
<keyword evidence="3" id="KW-1185">Reference proteome</keyword>
<protein>
    <submittedName>
        <fullName evidence="2">Uncharacterized protein</fullName>
    </submittedName>
</protein>
<reference evidence="2 3" key="1">
    <citation type="submission" date="2024-05" db="EMBL/GenBank/DDBJ databases">
        <title>A draft genome resource for the thread blight pathogen Marasmius tenuissimus strain MS-2.</title>
        <authorList>
            <person name="Yulfo-Soto G.E."/>
            <person name="Baruah I.K."/>
            <person name="Amoako-Attah I."/>
            <person name="Bukari Y."/>
            <person name="Meinhardt L.W."/>
            <person name="Bailey B.A."/>
            <person name="Cohen S.P."/>
        </authorList>
    </citation>
    <scope>NUCLEOTIDE SEQUENCE [LARGE SCALE GENOMIC DNA]</scope>
    <source>
        <strain evidence="2 3">MS-2</strain>
    </source>
</reference>
<comment type="caution">
    <text evidence="2">The sequence shown here is derived from an EMBL/GenBank/DDBJ whole genome shotgun (WGS) entry which is preliminary data.</text>
</comment>
<gene>
    <name evidence="2" type="ORF">AAF712_000609</name>
</gene>
<feature type="compositionally biased region" description="Polar residues" evidence="1">
    <location>
        <begin position="51"/>
        <end position="61"/>
    </location>
</feature>
<feature type="compositionally biased region" description="Polar residues" evidence="1">
    <location>
        <begin position="80"/>
        <end position="96"/>
    </location>
</feature>
<feature type="region of interest" description="Disordered" evidence="1">
    <location>
        <begin position="205"/>
        <end position="246"/>
    </location>
</feature>
<name>A0ABR3AFY6_9AGAR</name>
<evidence type="ECO:0000256" key="1">
    <source>
        <dbReference type="SAM" id="MobiDB-lite"/>
    </source>
</evidence>
<feature type="compositionally biased region" description="Basic and acidic residues" evidence="1">
    <location>
        <begin position="206"/>
        <end position="217"/>
    </location>
</feature>
<sequence length="246" mass="26890">MKRPHPDDSNDTNKRRRVAVLAKGFSNMSLDTNANHEPIPLEPDVSYPPDSASTSTSNSVPFSAPDAMEIEEVTGPGPSQLFTISVEEPTSPSSRTGKLRDVRMKGQPSWYEPEPDREPASLTSQTTTIINSPPPRRPAGIIITDLDDSEDESSEDSDKTQNDIEISPALLQRIRQNNILRSTLPSSAEARGQALVLYRPLTIPEEGAREEDRKEEGTIPTPIPIATPADVETPAMDVDVPMDVEP</sequence>
<evidence type="ECO:0000313" key="2">
    <source>
        <dbReference type="EMBL" id="KAL0072846.1"/>
    </source>
</evidence>
<proteinExistence type="predicted"/>
<organism evidence="2 3">
    <name type="scientific">Marasmius tenuissimus</name>
    <dbReference type="NCBI Taxonomy" id="585030"/>
    <lineage>
        <taxon>Eukaryota</taxon>
        <taxon>Fungi</taxon>
        <taxon>Dikarya</taxon>
        <taxon>Basidiomycota</taxon>
        <taxon>Agaricomycotina</taxon>
        <taxon>Agaricomycetes</taxon>
        <taxon>Agaricomycetidae</taxon>
        <taxon>Agaricales</taxon>
        <taxon>Marasmiineae</taxon>
        <taxon>Marasmiaceae</taxon>
        <taxon>Marasmius</taxon>
    </lineage>
</organism>
<feature type="compositionally biased region" description="Polar residues" evidence="1">
    <location>
        <begin position="26"/>
        <end position="35"/>
    </location>
</feature>
<feature type="compositionally biased region" description="Low complexity" evidence="1">
    <location>
        <begin position="218"/>
        <end position="229"/>
    </location>
</feature>
<accession>A0ABR3AFY6</accession>
<dbReference type="EMBL" id="JBBXMP010000001">
    <property type="protein sequence ID" value="KAL0072846.1"/>
    <property type="molecule type" value="Genomic_DNA"/>
</dbReference>
<feature type="region of interest" description="Disordered" evidence="1">
    <location>
        <begin position="24"/>
        <end position="141"/>
    </location>
</feature>